<dbReference type="SUPFAM" id="SSF56784">
    <property type="entry name" value="HAD-like"/>
    <property type="match status" value="1"/>
</dbReference>
<sequence length="233" mass="24820">MTAPTAPPQTLLLWDIDHTLIETRGVGRAIYDRAFPAATGRPLAKLASISGRTELDIMRESLRVNGIEPTEAMVNRLAAALTEGYEDAREELATVGRALPGAEETLAELARNPTVHQAVLSGNLRSVSRIKLEVFGLKRFLDLDSSAYGDDHVSRPELVKIAQGRARERIGGRFDNADTVLIGDTPNDVQAALTAGVRIVAVATGKSSMDELRDAGATVVLPELTGAAAPLFG</sequence>
<dbReference type="InterPro" id="IPR050155">
    <property type="entry name" value="HAD-like_hydrolase_sf"/>
</dbReference>
<dbReference type="SFLD" id="SFLDG01129">
    <property type="entry name" value="C1.5:_HAD__Beta-PGM__Phosphata"/>
    <property type="match status" value="1"/>
</dbReference>
<protein>
    <submittedName>
        <fullName evidence="1">Phosphoglycolate phosphatase-like HAD superfamily hydrolase</fullName>
    </submittedName>
</protein>
<name>A0ABS4PVE0_9PSEU</name>
<evidence type="ECO:0000313" key="1">
    <source>
        <dbReference type="EMBL" id="MBP2182870.1"/>
    </source>
</evidence>
<comment type="caution">
    <text evidence="1">The sequence shown here is derived from an EMBL/GenBank/DDBJ whole genome shotgun (WGS) entry which is preliminary data.</text>
</comment>
<keyword evidence="2" id="KW-1185">Reference proteome</keyword>
<dbReference type="Pfam" id="PF12710">
    <property type="entry name" value="HAD"/>
    <property type="match status" value="1"/>
</dbReference>
<dbReference type="InterPro" id="IPR023214">
    <property type="entry name" value="HAD_sf"/>
</dbReference>
<dbReference type="SFLD" id="SFLDS00003">
    <property type="entry name" value="Haloacid_Dehalogenase"/>
    <property type="match status" value="1"/>
</dbReference>
<dbReference type="Gene3D" id="3.40.50.1000">
    <property type="entry name" value="HAD superfamily/HAD-like"/>
    <property type="match status" value="1"/>
</dbReference>
<dbReference type="PANTHER" id="PTHR43434">
    <property type="entry name" value="PHOSPHOGLYCOLATE PHOSPHATASE"/>
    <property type="match status" value="1"/>
</dbReference>
<proteinExistence type="predicted"/>
<dbReference type="PANTHER" id="PTHR43434:SF1">
    <property type="entry name" value="PHOSPHOGLYCOLATE PHOSPHATASE"/>
    <property type="match status" value="1"/>
</dbReference>
<dbReference type="InterPro" id="IPR036412">
    <property type="entry name" value="HAD-like_sf"/>
</dbReference>
<gene>
    <name evidence="1" type="ORF">JOM49_004396</name>
</gene>
<reference evidence="1 2" key="1">
    <citation type="submission" date="2021-03" db="EMBL/GenBank/DDBJ databases">
        <title>Sequencing the genomes of 1000 actinobacteria strains.</title>
        <authorList>
            <person name="Klenk H.-P."/>
        </authorList>
    </citation>
    <scope>NUCLEOTIDE SEQUENCE [LARGE SCALE GENOMIC DNA]</scope>
    <source>
        <strain evidence="1 2">DSM 45510</strain>
    </source>
</reference>
<dbReference type="Gene3D" id="1.10.150.240">
    <property type="entry name" value="Putative phosphatase, domain 2"/>
    <property type="match status" value="1"/>
</dbReference>
<dbReference type="RefSeq" id="WP_209666115.1">
    <property type="nucleotide sequence ID" value="NZ_JAGGMS010000001.1"/>
</dbReference>
<dbReference type="Proteomes" id="UP000741013">
    <property type="component" value="Unassembled WGS sequence"/>
</dbReference>
<dbReference type="EMBL" id="JAGGMS010000001">
    <property type="protein sequence ID" value="MBP2182870.1"/>
    <property type="molecule type" value="Genomic_DNA"/>
</dbReference>
<organism evidence="1 2">
    <name type="scientific">Amycolatopsis magusensis</name>
    <dbReference type="NCBI Taxonomy" id="882444"/>
    <lineage>
        <taxon>Bacteria</taxon>
        <taxon>Bacillati</taxon>
        <taxon>Actinomycetota</taxon>
        <taxon>Actinomycetes</taxon>
        <taxon>Pseudonocardiales</taxon>
        <taxon>Pseudonocardiaceae</taxon>
        <taxon>Amycolatopsis</taxon>
    </lineage>
</organism>
<evidence type="ECO:0000313" key="2">
    <source>
        <dbReference type="Proteomes" id="UP000741013"/>
    </source>
</evidence>
<dbReference type="InterPro" id="IPR023198">
    <property type="entry name" value="PGP-like_dom2"/>
</dbReference>
<accession>A0ABS4PVE0</accession>